<sequence>MKKKTIIILFFICVILCGFLYFIFKPHHPITYTHKKHKITHVKAKTKKYTLDQFMKIKEGMNYTEVKAILGNNSGKDLGAHFPSQSYEWSNDTQNSIWVDFYNDKILRKYNSFIDTSMNAKVTQNDFNKLSVGMSYDEVVKILGPGRLFSESYGKNHGQTYAWINIDGSTLSVILQNDMVTGKSNKGLH</sequence>
<dbReference type="AlphaFoldDB" id="A0A1S8L8I6"/>
<protein>
    <submittedName>
        <fullName evidence="1">Uncharacterized protein</fullName>
    </submittedName>
</protein>
<dbReference type="KEGG" id="crw:CROST_008330"/>
<dbReference type="STRING" id="84029.CROST_17180"/>
<dbReference type="Pfam" id="PF12978">
    <property type="entry name" value="DUF3862"/>
    <property type="match status" value="1"/>
</dbReference>
<keyword evidence="2" id="KW-1185">Reference proteome</keyword>
<dbReference type="InterPro" id="IPR024418">
    <property type="entry name" value="DUF3862"/>
</dbReference>
<dbReference type="InterPro" id="IPR037873">
    <property type="entry name" value="BamE-like"/>
</dbReference>
<evidence type="ECO:0000313" key="1">
    <source>
        <dbReference type="EMBL" id="URZ10125.1"/>
    </source>
</evidence>
<dbReference type="Proteomes" id="UP000190951">
    <property type="component" value="Chromosome"/>
</dbReference>
<organism evidence="1 2">
    <name type="scientific">Clostridium felsineum</name>
    <dbReference type="NCBI Taxonomy" id="36839"/>
    <lineage>
        <taxon>Bacteria</taxon>
        <taxon>Bacillati</taxon>
        <taxon>Bacillota</taxon>
        <taxon>Clostridia</taxon>
        <taxon>Eubacteriales</taxon>
        <taxon>Clostridiaceae</taxon>
        <taxon>Clostridium</taxon>
    </lineage>
</organism>
<gene>
    <name evidence="1" type="ORF">CROST_008330</name>
</gene>
<evidence type="ECO:0000313" key="2">
    <source>
        <dbReference type="Proteomes" id="UP000190951"/>
    </source>
</evidence>
<reference evidence="1 2" key="1">
    <citation type="submission" date="2022-04" db="EMBL/GenBank/DDBJ databases">
        <title>Genome sequence of C. roseum typestrain.</title>
        <authorList>
            <person name="Poehlein A."/>
            <person name="Schoch T."/>
            <person name="Duerre P."/>
            <person name="Daniel R."/>
        </authorList>
    </citation>
    <scope>NUCLEOTIDE SEQUENCE [LARGE SCALE GENOMIC DNA]</scope>
    <source>
        <strain evidence="1 2">DSM 7320</strain>
    </source>
</reference>
<dbReference type="EMBL" id="CP096983">
    <property type="protein sequence ID" value="URZ10125.1"/>
    <property type="molecule type" value="Genomic_DNA"/>
</dbReference>
<dbReference type="RefSeq" id="WP_176091542.1">
    <property type="nucleotide sequence ID" value="NZ_CP096983.1"/>
</dbReference>
<proteinExistence type="predicted"/>
<name>A0A1S8L8I6_9CLOT</name>
<dbReference type="Gene3D" id="3.30.1450.10">
    <property type="match status" value="2"/>
</dbReference>
<accession>A0A1S8L8I6</accession>